<accession>A0ABS8JVC3</accession>
<dbReference type="RefSeq" id="WP_230510124.1">
    <property type="nucleotide sequence ID" value="NZ_JAJITD010000006.1"/>
</dbReference>
<keyword evidence="1" id="KW-1133">Transmembrane helix</keyword>
<protein>
    <recommendedName>
        <fullName evidence="4">Major facilitator superfamily (MFS) profile domain-containing protein</fullName>
    </recommendedName>
</protein>
<dbReference type="EMBL" id="JAJITD010000006">
    <property type="protein sequence ID" value="MCC8393829.1"/>
    <property type="molecule type" value="Genomic_DNA"/>
</dbReference>
<evidence type="ECO:0000256" key="1">
    <source>
        <dbReference type="SAM" id="Phobius"/>
    </source>
</evidence>
<feature type="transmembrane region" description="Helical" evidence="1">
    <location>
        <begin position="32"/>
        <end position="52"/>
    </location>
</feature>
<evidence type="ECO:0000313" key="2">
    <source>
        <dbReference type="EMBL" id="MCC8393829.1"/>
    </source>
</evidence>
<name>A0ABS8JVC3_9BURK</name>
<organism evidence="2 3">
    <name type="scientific">Paraburkholderia sejongensis</name>
    <dbReference type="NCBI Taxonomy" id="2886946"/>
    <lineage>
        <taxon>Bacteria</taxon>
        <taxon>Pseudomonadati</taxon>
        <taxon>Pseudomonadota</taxon>
        <taxon>Betaproteobacteria</taxon>
        <taxon>Burkholderiales</taxon>
        <taxon>Burkholderiaceae</taxon>
        <taxon>Paraburkholderia</taxon>
    </lineage>
</organism>
<keyword evidence="1" id="KW-0812">Transmembrane</keyword>
<gene>
    <name evidence="2" type="ORF">LJ656_14625</name>
</gene>
<keyword evidence="3" id="KW-1185">Reference proteome</keyword>
<dbReference type="Proteomes" id="UP001431019">
    <property type="component" value="Unassembled WGS sequence"/>
</dbReference>
<keyword evidence="1" id="KW-0472">Membrane</keyword>
<sequence>MAIGQNIGTAITAILPAFIAAAVPPGTQRIALIVRTITLTVFGIGALGAWTARETYRLPVNALGQRDAAPISQEEYDSLRADFRSKKAASNVSV</sequence>
<evidence type="ECO:0000313" key="3">
    <source>
        <dbReference type="Proteomes" id="UP001431019"/>
    </source>
</evidence>
<reference evidence="2 3" key="1">
    <citation type="submission" date="2021-11" db="EMBL/GenBank/DDBJ databases">
        <authorList>
            <person name="Oh E.-T."/>
            <person name="Kim S.-B."/>
        </authorList>
    </citation>
    <scope>NUCLEOTIDE SEQUENCE [LARGE SCALE GENOMIC DNA]</scope>
    <source>
        <strain evidence="2 3">MMS20-SJTR3</strain>
    </source>
</reference>
<proteinExistence type="predicted"/>
<comment type="caution">
    <text evidence="2">The sequence shown here is derived from an EMBL/GenBank/DDBJ whole genome shotgun (WGS) entry which is preliminary data.</text>
</comment>
<evidence type="ECO:0008006" key="4">
    <source>
        <dbReference type="Google" id="ProtNLM"/>
    </source>
</evidence>